<dbReference type="EMBL" id="FWXZ01000001">
    <property type="protein sequence ID" value="SMC35084.1"/>
    <property type="molecule type" value="Genomic_DNA"/>
</dbReference>
<evidence type="ECO:0000313" key="2">
    <source>
        <dbReference type="Proteomes" id="UP000192328"/>
    </source>
</evidence>
<organism evidence="1 2">
    <name type="scientific">Aristaeella lactis</name>
    <dbReference type="NCBI Taxonomy" id="3046383"/>
    <lineage>
        <taxon>Bacteria</taxon>
        <taxon>Bacillati</taxon>
        <taxon>Bacillota</taxon>
        <taxon>Clostridia</taxon>
        <taxon>Eubacteriales</taxon>
        <taxon>Aristaeellaceae</taxon>
        <taxon>Aristaeella</taxon>
    </lineage>
</organism>
<sequence>MAFVRKEEAERVLEGYLKPVLGFALRRCKSSEDAEDLSQEIVLKAYRALLARDDVEDAGKFIWTVAHNALCNYYRSVPKNVIGIPVEEMEELLACPEAEEENEEAVKRLRQEIAYLTAQQRQIVVAYYFENKKQEQIARELGISAGTVKWHLFEAKKELKKGMEKMREASNLKFNPIKFTGYGINGSPGDKSPDDFFRSVLPQNICYAVRNEWKTVNEIADDLGVSPVFVEGEVQYLEEYGFLEKQKNRYRINFLLEERTTELLKAEDTAYKAAAALYADALFTKLTESGILESPDIESGYKADKNFLMWTLLPYAAANSRVKPKNTISFQEVATIRPDGSENIFHASVGEPVTPEGYVQMNNWCGPMWNATEKHTLWQIGSDWSDFLKHHEFWTYQSDSVKIMTLYERAQTEALSRDEYAWLAEQGVIRVGGTAEKPEITWQIVILKTPAVREKLLDLEEKVRNTCADELDKLRKAYSAAALESIPQNMRRAKEFELQFTFYADGRFLHRCLWELLESGKLKLPEEAQKPSMSTLLLVN</sequence>
<keyword evidence="2" id="KW-1185">Reference proteome</keyword>
<name>A0AC61PHE9_9FIRM</name>
<protein>
    <submittedName>
        <fullName evidence="1">RNA polymerase sigma factor, sigma-70 family</fullName>
    </submittedName>
</protein>
<gene>
    <name evidence="1" type="ORF">SAMN06297397_0172</name>
</gene>
<comment type="caution">
    <text evidence="1">The sequence shown here is derived from an EMBL/GenBank/DDBJ whole genome shotgun (WGS) entry which is preliminary data.</text>
</comment>
<accession>A0AC61PHE9</accession>
<reference evidence="1" key="1">
    <citation type="submission" date="2017-04" db="EMBL/GenBank/DDBJ databases">
        <authorList>
            <person name="Varghese N."/>
            <person name="Submissions S."/>
        </authorList>
    </citation>
    <scope>NUCLEOTIDE SEQUENCE</scope>
    <source>
        <strain evidence="1">WTE2008</strain>
    </source>
</reference>
<dbReference type="Proteomes" id="UP000192328">
    <property type="component" value="Unassembled WGS sequence"/>
</dbReference>
<evidence type="ECO:0000313" key="1">
    <source>
        <dbReference type="EMBL" id="SMC35084.1"/>
    </source>
</evidence>
<proteinExistence type="predicted"/>